<gene>
    <name evidence="3" type="ORF">ENL71_06350</name>
</gene>
<reference evidence="3" key="1">
    <citation type="journal article" date="2020" name="mSystems">
        <title>Genome- and Community-Level Interaction Insights into Carbon Utilization and Element Cycling Functions of Hydrothermarchaeota in Hydrothermal Sediment.</title>
        <authorList>
            <person name="Zhou Z."/>
            <person name="Liu Y."/>
            <person name="Xu W."/>
            <person name="Pan J."/>
            <person name="Luo Z.H."/>
            <person name="Li M."/>
        </authorList>
    </citation>
    <scope>NUCLEOTIDE SEQUENCE [LARGE SCALE GENOMIC DNA]</scope>
    <source>
        <strain evidence="3">SpSt-102</strain>
    </source>
</reference>
<evidence type="ECO:0000256" key="1">
    <source>
        <dbReference type="ARBA" id="ARBA00008814"/>
    </source>
</evidence>
<accession>A0A7C5Z6P0</accession>
<dbReference type="PANTHER" id="PTHR30535">
    <property type="entry name" value="VITAMIN B12-BINDING PROTEIN"/>
    <property type="match status" value="1"/>
</dbReference>
<dbReference type="AlphaFoldDB" id="A0A7C5Z6P0"/>
<dbReference type="InterPro" id="IPR050902">
    <property type="entry name" value="ABC_Transporter_SBP"/>
</dbReference>
<dbReference type="CDD" id="cd01147">
    <property type="entry name" value="HemV-2"/>
    <property type="match status" value="1"/>
</dbReference>
<dbReference type="Pfam" id="PF01497">
    <property type="entry name" value="Peripla_BP_2"/>
    <property type="match status" value="1"/>
</dbReference>
<evidence type="ECO:0000313" key="3">
    <source>
        <dbReference type="EMBL" id="HHS02114.1"/>
    </source>
</evidence>
<dbReference type="PANTHER" id="PTHR30535:SF34">
    <property type="entry name" value="MOLYBDATE-BINDING PROTEIN MOLA"/>
    <property type="match status" value="1"/>
</dbReference>
<name>A0A7C5Z6P0_9FIRM</name>
<dbReference type="SUPFAM" id="SSF53807">
    <property type="entry name" value="Helical backbone' metal receptor"/>
    <property type="match status" value="1"/>
</dbReference>
<protein>
    <submittedName>
        <fullName evidence="3">Iron ABC transporter substrate-binding protein</fullName>
    </submittedName>
</protein>
<sequence length="381" mass="43529">MRGRGFCLYCFKARKKAISILLILGLFFLIISITFSGQAKQEKPLSKLIITDLLGRRVEIENKKNKRIVAIGPGALRLVLYVNGTKNIVGVENAEKVWEEGSRTYIMAYPQLKKLPVIGQGGADSSPDPEKLISVKPDVIFAASFLDRAKADNLQQKTNVPVVVLDYGNKLLFDQNVYKSLRIIGQIVGKIERAEELINYMQRLKGFFHSRTKDIPNSKKPKVYIGAISFKGGHGFESTWGRYFPFMAINVLNVADTSGKEGWFMVDKEKILEWDPDIIFVDEANLDIIKQDYKKNPEFYKSLSAFKNGRVYGQLPYNFYWTNIDTVIANTFWIAKTVYPERFKDVDPVKRADEVYKFFLGKPLYSKMAKKFGGFTKIKFD</sequence>
<organism evidence="3">
    <name type="scientific">Caldicellulosiruptor owensensis</name>
    <dbReference type="NCBI Taxonomy" id="55205"/>
    <lineage>
        <taxon>Bacteria</taxon>
        <taxon>Bacillati</taxon>
        <taxon>Bacillota</taxon>
        <taxon>Bacillota incertae sedis</taxon>
        <taxon>Caldicellulosiruptorales</taxon>
        <taxon>Caldicellulosiruptoraceae</taxon>
        <taxon>Caldicellulosiruptor</taxon>
    </lineage>
</organism>
<proteinExistence type="inferred from homology"/>
<comment type="caution">
    <text evidence="3">The sequence shown here is derived from an EMBL/GenBank/DDBJ whole genome shotgun (WGS) entry which is preliminary data.</text>
</comment>
<dbReference type="Gene3D" id="3.40.50.1980">
    <property type="entry name" value="Nitrogenase molybdenum iron protein domain"/>
    <property type="match status" value="2"/>
</dbReference>
<dbReference type="PROSITE" id="PS50983">
    <property type="entry name" value="FE_B12_PBP"/>
    <property type="match status" value="1"/>
</dbReference>
<evidence type="ECO:0000259" key="2">
    <source>
        <dbReference type="PROSITE" id="PS50983"/>
    </source>
</evidence>
<feature type="domain" description="Fe/B12 periplasmic-binding" evidence="2">
    <location>
        <begin position="67"/>
        <end position="342"/>
    </location>
</feature>
<dbReference type="InterPro" id="IPR002491">
    <property type="entry name" value="ABC_transptr_periplasmic_BD"/>
</dbReference>
<dbReference type="EMBL" id="DRUZ01000080">
    <property type="protein sequence ID" value="HHS02114.1"/>
    <property type="molecule type" value="Genomic_DNA"/>
</dbReference>
<comment type="similarity">
    <text evidence="1">Belongs to the bacterial solute-binding protein 8 family.</text>
</comment>